<accession>A0A4D7JES4</accession>
<feature type="transmembrane region" description="Helical" evidence="2">
    <location>
        <begin position="200"/>
        <end position="221"/>
    </location>
</feature>
<dbReference type="Pfam" id="PF00672">
    <property type="entry name" value="HAMP"/>
    <property type="match status" value="1"/>
</dbReference>
<dbReference type="PANTHER" id="PTHR32089">
    <property type="entry name" value="METHYL-ACCEPTING CHEMOTAXIS PROTEIN MCPB"/>
    <property type="match status" value="1"/>
</dbReference>
<feature type="coiled-coil region" evidence="1">
    <location>
        <begin position="478"/>
        <end position="529"/>
    </location>
</feature>
<keyword evidence="2" id="KW-0812">Transmembrane</keyword>
<dbReference type="InterPro" id="IPR003660">
    <property type="entry name" value="HAMP_dom"/>
</dbReference>
<dbReference type="InterPro" id="IPR029016">
    <property type="entry name" value="GAF-like_dom_sf"/>
</dbReference>
<dbReference type="OrthoDB" id="1109395at2"/>
<protein>
    <submittedName>
        <fullName evidence="4">Histidine kinase</fullName>
    </submittedName>
</protein>
<proteinExistence type="predicted"/>
<evidence type="ECO:0000313" key="4">
    <source>
        <dbReference type="EMBL" id="QCK13653.1"/>
    </source>
</evidence>
<dbReference type="CDD" id="cd06225">
    <property type="entry name" value="HAMP"/>
    <property type="match status" value="1"/>
</dbReference>
<gene>
    <name evidence="4" type="ORF">DCC35_02225</name>
</gene>
<evidence type="ECO:0000259" key="3">
    <source>
        <dbReference type="PROSITE" id="PS50885"/>
    </source>
</evidence>
<keyword evidence="4" id="KW-0418">Kinase</keyword>
<keyword evidence="4" id="KW-0808">Transferase</keyword>
<dbReference type="NCBIfam" id="TIGR00229">
    <property type="entry name" value="sensory_box"/>
    <property type="match status" value="1"/>
</dbReference>
<dbReference type="GO" id="GO:0016301">
    <property type="term" value="F:kinase activity"/>
    <property type="evidence" value="ECO:0007669"/>
    <property type="project" value="UniProtKB-KW"/>
</dbReference>
<dbReference type="SUPFAM" id="SSF55785">
    <property type="entry name" value="PYP-like sensor domain (PAS domain)"/>
    <property type="match status" value="1"/>
</dbReference>
<dbReference type="Proteomes" id="UP000298616">
    <property type="component" value="Chromosome"/>
</dbReference>
<dbReference type="AlphaFoldDB" id="A0A4D7JES4"/>
<keyword evidence="5" id="KW-1185">Reference proteome</keyword>
<evidence type="ECO:0000256" key="2">
    <source>
        <dbReference type="SAM" id="Phobius"/>
    </source>
</evidence>
<keyword evidence="1" id="KW-0175">Coiled coil</keyword>
<dbReference type="InterPro" id="IPR035965">
    <property type="entry name" value="PAS-like_dom_sf"/>
</dbReference>
<keyword evidence="2" id="KW-0472">Membrane</keyword>
<dbReference type="EMBL" id="CP028923">
    <property type="protein sequence ID" value="QCK13653.1"/>
    <property type="molecule type" value="Genomic_DNA"/>
</dbReference>
<feature type="domain" description="HAMP" evidence="3">
    <location>
        <begin position="219"/>
        <end position="272"/>
    </location>
</feature>
<dbReference type="SUPFAM" id="SSF55781">
    <property type="entry name" value="GAF domain-like"/>
    <property type="match status" value="1"/>
</dbReference>
<dbReference type="Gene3D" id="3.30.450.40">
    <property type="match status" value="1"/>
</dbReference>
<dbReference type="InterPro" id="IPR003018">
    <property type="entry name" value="GAF"/>
</dbReference>
<dbReference type="CDD" id="cd00130">
    <property type="entry name" value="PAS"/>
    <property type="match status" value="1"/>
</dbReference>
<reference evidence="4 5" key="1">
    <citation type="submission" date="2018-04" db="EMBL/GenBank/DDBJ databases">
        <title>Complete genome uncultured novel isolate.</title>
        <authorList>
            <person name="Merlino G."/>
        </authorList>
    </citation>
    <scope>NUCLEOTIDE SEQUENCE [LARGE SCALE GENOMIC DNA]</scope>
    <source>
        <strain evidence="5">R1DC9</strain>
    </source>
</reference>
<evidence type="ECO:0000313" key="5">
    <source>
        <dbReference type="Proteomes" id="UP000298616"/>
    </source>
</evidence>
<dbReference type="SUPFAM" id="SSF158472">
    <property type="entry name" value="HAMP domain-like"/>
    <property type="match status" value="1"/>
</dbReference>
<dbReference type="SMART" id="SM00065">
    <property type="entry name" value="GAF"/>
    <property type="match status" value="1"/>
</dbReference>
<dbReference type="PANTHER" id="PTHR32089:SF112">
    <property type="entry name" value="LYSOZYME-LIKE PROTEIN-RELATED"/>
    <property type="match status" value="1"/>
</dbReference>
<dbReference type="GO" id="GO:0016020">
    <property type="term" value="C:membrane"/>
    <property type="evidence" value="ECO:0007669"/>
    <property type="project" value="InterPro"/>
</dbReference>
<evidence type="ECO:0000256" key="1">
    <source>
        <dbReference type="SAM" id="Coils"/>
    </source>
</evidence>
<organism evidence="4 5">
    <name type="scientific">Mangrovivirga cuniculi</name>
    <dbReference type="NCBI Taxonomy" id="2715131"/>
    <lineage>
        <taxon>Bacteria</taxon>
        <taxon>Pseudomonadati</taxon>
        <taxon>Bacteroidota</taxon>
        <taxon>Cytophagia</taxon>
        <taxon>Cytophagales</taxon>
        <taxon>Mangrovivirgaceae</taxon>
        <taxon>Mangrovivirga</taxon>
    </lineage>
</organism>
<dbReference type="Gene3D" id="6.10.340.10">
    <property type="match status" value="1"/>
</dbReference>
<name>A0A4D7JES4_9BACT</name>
<keyword evidence="2" id="KW-1133">Transmembrane helix</keyword>
<sequence>MKKKRIGLRLKVLGGFLILILLFTINAVFTVLTVNENDNTLDRLANIVRPSSEALAEFDDLALRTKMYTTNWVYLQTNTADKKKLELIHDYEYREIKEKLEDLDDNWAPQDTAKLDTVFQTFEQVLQISKQDIMSQLQKFTDYDDAALKFTAETALESLIPLTDSLQNQIVELRKRKEAETQAADAELSSSLEQLKSSSIIVAIVLIIIGIASSLIVANSITKPVNHLKTVISKLGKGEIPETNNINLSNDEIGDMALAVENLAEGLKETSYFAEKIGDGKYDAKFKPLSDNDTLGNALIEMRDNLNRVAQEDKKRSWATEGQAMFGEILRTNNDNLKNLSEEIITNLVKYLKANQGGLFIINDSEEEPYLELMSCYAWDKKKYLEQKVYKGDGLTGQAWLEKDKVFITDVPDEYISITSGLGDANPNSILIVPLQINEEVFGVVEIASFNVFDEYEIEFVEKIAESIASSISSVKVNERTQKLLEESQELTEQMRSQEEEMRQNMEELQATQEEMERSQRERETKENIINNSLVTIELDSAFKFSNVNRLFTETLGYSDSELRNKTFLSLVENTAVYEQMVSDVKQGISWRGNIQLKNKNGKELSFMVIAGQVKDPISGEQKYTIYSVEIK</sequence>
<dbReference type="Gene3D" id="3.30.450.20">
    <property type="entry name" value="PAS domain"/>
    <property type="match status" value="1"/>
</dbReference>
<dbReference type="RefSeq" id="WP_137089250.1">
    <property type="nucleotide sequence ID" value="NZ_CP028923.1"/>
</dbReference>
<dbReference type="Pfam" id="PF13185">
    <property type="entry name" value="GAF_2"/>
    <property type="match status" value="1"/>
</dbReference>
<dbReference type="PROSITE" id="PS50885">
    <property type="entry name" value="HAMP"/>
    <property type="match status" value="1"/>
</dbReference>
<dbReference type="InterPro" id="IPR000014">
    <property type="entry name" value="PAS"/>
</dbReference>
<dbReference type="KEGG" id="fpf:DCC35_02225"/>
<dbReference type="GO" id="GO:0007165">
    <property type="term" value="P:signal transduction"/>
    <property type="evidence" value="ECO:0007669"/>
    <property type="project" value="InterPro"/>
</dbReference>